<evidence type="ECO:0000256" key="5">
    <source>
        <dbReference type="ARBA" id="ARBA00022597"/>
    </source>
</evidence>
<evidence type="ECO:0000256" key="3">
    <source>
        <dbReference type="ARBA" id="ARBA00022475"/>
    </source>
</evidence>
<evidence type="ECO:0000256" key="6">
    <source>
        <dbReference type="ARBA" id="ARBA00022679"/>
    </source>
</evidence>
<evidence type="ECO:0000313" key="14">
    <source>
        <dbReference type="EMBL" id="CCI85536.1"/>
    </source>
</evidence>
<dbReference type="SUPFAM" id="SSF52794">
    <property type="entry name" value="PTS system IIB component-like"/>
    <property type="match status" value="1"/>
</dbReference>
<dbReference type="Pfam" id="PF02302">
    <property type="entry name" value="PTS_IIB"/>
    <property type="match status" value="1"/>
</dbReference>
<keyword evidence="3" id="KW-1003">Cell membrane</keyword>
<feature type="transmembrane region" description="Helical" evidence="11">
    <location>
        <begin position="397"/>
        <end position="418"/>
    </location>
</feature>
<feature type="transmembrane region" description="Helical" evidence="11">
    <location>
        <begin position="334"/>
        <end position="353"/>
    </location>
</feature>
<dbReference type="GO" id="GO:0005886">
    <property type="term" value="C:plasma membrane"/>
    <property type="evidence" value="ECO:0007669"/>
    <property type="project" value="UniProtKB-SubCell"/>
</dbReference>
<dbReference type="PROSITE" id="PS51099">
    <property type="entry name" value="PTS_EIIB_TYPE_2"/>
    <property type="match status" value="1"/>
</dbReference>
<dbReference type="CDD" id="cd05569">
    <property type="entry name" value="PTS_IIB_fructose"/>
    <property type="match status" value="1"/>
</dbReference>
<evidence type="ECO:0000259" key="13">
    <source>
        <dbReference type="PROSITE" id="PS51104"/>
    </source>
</evidence>
<dbReference type="NCBIfam" id="TIGR00829">
    <property type="entry name" value="FRU"/>
    <property type="match status" value="1"/>
</dbReference>
<protein>
    <submittedName>
        <fullName evidence="14">PTS family fructose/mannitol porter component IIBC</fullName>
        <ecNumber evidence="14">2.7.1.69</ecNumber>
    </submittedName>
</protein>
<keyword evidence="9 11" id="KW-1133">Transmembrane helix</keyword>
<keyword evidence="2" id="KW-0813">Transport</keyword>
<gene>
    <name evidence="14" type="ORF">BN53_05475</name>
</gene>
<keyword evidence="10 11" id="KW-0472">Membrane</keyword>
<dbReference type="InterPro" id="IPR003501">
    <property type="entry name" value="PTS_EIIB_2/3"/>
</dbReference>
<dbReference type="InterPro" id="IPR036095">
    <property type="entry name" value="PTS_EIIB-like_sf"/>
</dbReference>
<evidence type="ECO:0000256" key="1">
    <source>
        <dbReference type="ARBA" id="ARBA00004429"/>
    </source>
</evidence>
<dbReference type="InterPro" id="IPR050864">
    <property type="entry name" value="Bacterial_PTS_Sugar_Transport"/>
</dbReference>
<keyword evidence="6 14" id="KW-0808">Transferase</keyword>
<dbReference type="eggNOG" id="COG1299">
    <property type="taxonomic scope" value="Bacteria"/>
</dbReference>
<evidence type="ECO:0000313" key="15">
    <source>
        <dbReference type="Proteomes" id="UP000009311"/>
    </source>
</evidence>
<feature type="transmembrane region" description="Helical" evidence="11">
    <location>
        <begin position="299"/>
        <end position="322"/>
    </location>
</feature>
<evidence type="ECO:0000256" key="4">
    <source>
        <dbReference type="ARBA" id="ARBA00022553"/>
    </source>
</evidence>
<evidence type="ECO:0000259" key="12">
    <source>
        <dbReference type="PROSITE" id="PS51099"/>
    </source>
</evidence>
<evidence type="ECO:0000256" key="7">
    <source>
        <dbReference type="ARBA" id="ARBA00022683"/>
    </source>
</evidence>
<feature type="transmembrane region" description="Helical" evidence="11">
    <location>
        <begin position="247"/>
        <end position="270"/>
    </location>
</feature>
<sequence length="424" mass="44953">MVLIFGHTKKVIKKKLIQSSDAPYVVAVIACPTGIAHTYMAEESLHKTAQKMGVAIKVETNSSEGVKHQLTAEDIEKAAGVIIAADKKVEMSRFDGKPLINHLVIDGIKKPQELIETILNKKVPIYHAEKGNQNLAQDEKKEEKSIWQKVYQDLMNGISNMLPFVVGGGILMAISFMLEQAAGKDSTSFIFLNSLGNYAFSFLIPVLAGFIAYSIGDRPALMPGFVGGYMATQPAASVIQSKGSSGFIGGIIAGFLAGYAILLGAILAGMQAFDLGGPVNKAAYTTAIGVLAETGKGNMMASVMIGGMIPPLAIAFATTIWAKKFTESERKAGISNWVLGISFITEGAIPFAISDPVRVIGSSVVGSAIGGALAQLWQVNVPAPHGGLWVVLLIRNAPFFIASLLIGMVIAGTIYGLWRKPAED</sequence>
<comment type="subcellular location">
    <subcellularLocation>
        <location evidence="1">Cell inner membrane</location>
        <topology evidence="1">Multi-pass membrane protein</topology>
    </subcellularLocation>
</comment>
<dbReference type="EMBL" id="CAKD01000022">
    <property type="protein sequence ID" value="CCI85536.1"/>
    <property type="molecule type" value="Genomic_DNA"/>
</dbReference>
<dbReference type="STRING" id="1423790.BN53_05475"/>
<evidence type="ECO:0000256" key="2">
    <source>
        <dbReference type="ARBA" id="ARBA00022448"/>
    </source>
</evidence>
<dbReference type="Proteomes" id="UP000009311">
    <property type="component" value="Unassembled WGS sequence"/>
</dbReference>
<evidence type="ECO:0000256" key="10">
    <source>
        <dbReference type="ARBA" id="ARBA00023136"/>
    </source>
</evidence>
<dbReference type="PANTHER" id="PTHR30505">
    <property type="entry name" value="FRUCTOSE-LIKE PERMEASE"/>
    <property type="match status" value="1"/>
</dbReference>
<evidence type="ECO:0000256" key="8">
    <source>
        <dbReference type="ARBA" id="ARBA00022692"/>
    </source>
</evidence>
<dbReference type="PANTHER" id="PTHR30505:SF28">
    <property type="entry name" value="PTS SYSTEM 2-O-ALPHA-MANNOSYL-D-GLYCERATE-SPECIFIC EIIABC COMPONENT"/>
    <property type="match status" value="1"/>
</dbReference>
<dbReference type="PROSITE" id="PS51104">
    <property type="entry name" value="PTS_EIIC_TYPE_2"/>
    <property type="match status" value="1"/>
</dbReference>
<feature type="domain" description="PTS EIIC type-2" evidence="13">
    <location>
        <begin position="150"/>
        <end position="418"/>
    </location>
</feature>
<dbReference type="EC" id="2.7.1.69" evidence="14"/>
<keyword evidence="8 11" id="KW-0812">Transmembrane</keyword>
<dbReference type="InterPro" id="IPR003353">
    <property type="entry name" value="PTS_IIB_fruc"/>
</dbReference>
<proteinExistence type="predicted"/>
<dbReference type="GO" id="GO:0005351">
    <property type="term" value="F:carbohydrate:proton symporter activity"/>
    <property type="evidence" value="ECO:0007669"/>
    <property type="project" value="InterPro"/>
</dbReference>
<feature type="transmembrane region" description="Helical" evidence="11">
    <location>
        <begin position="158"/>
        <end position="178"/>
    </location>
</feature>
<dbReference type="eggNOG" id="COG1445">
    <property type="taxonomic scope" value="Bacteria"/>
</dbReference>
<dbReference type="AlphaFoldDB" id="I7LBF6"/>
<evidence type="ECO:0000256" key="11">
    <source>
        <dbReference type="SAM" id="Phobius"/>
    </source>
</evidence>
<dbReference type="InterPro" id="IPR006327">
    <property type="entry name" value="PTS_IIC_fruc"/>
</dbReference>
<dbReference type="GO" id="GO:0090563">
    <property type="term" value="F:protein-phosphocysteine-sugar phosphotransferase activity"/>
    <property type="evidence" value="ECO:0007669"/>
    <property type="project" value="TreeGrafter"/>
</dbReference>
<dbReference type="NCBIfam" id="TIGR01427">
    <property type="entry name" value="PTS_IIC_fructo"/>
    <property type="match status" value="1"/>
</dbReference>
<reference evidence="14 15" key="1">
    <citation type="submission" date="2012-06" db="EMBL/GenBank/DDBJ databases">
        <title>Draft Genome Sequence of Lactobacillus pasteurii CRBIP 24.76T.</title>
        <authorList>
            <person name="Cousin S."/>
            <person name="Bouchier C."/>
            <person name="Loux V."/>
            <person name="Ma L."/>
            <person name="Creno S."/>
            <person name="Bizet C."/>
            <person name="Clermont D."/>
        </authorList>
    </citation>
    <scope>NUCLEOTIDE SEQUENCE [LARGE SCALE GENOMIC DNA]</scope>
    <source>
        <strain evidence="15">CRBIP 24.76T</strain>
    </source>
</reference>
<dbReference type="GO" id="GO:0009401">
    <property type="term" value="P:phosphoenolpyruvate-dependent sugar phosphotransferase system"/>
    <property type="evidence" value="ECO:0007669"/>
    <property type="project" value="UniProtKB-KW"/>
</dbReference>
<dbReference type="FunFam" id="3.40.50.2300:FF:000014">
    <property type="entry name" value="PTS system fructose-like transporter subunit IIB"/>
    <property type="match status" value="1"/>
</dbReference>
<comment type="caution">
    <text evidence="14">The sequence shown here is derived from an EMBL/GenBank/DDBJ whole genome shotgun (WGS) entry which is preliminary data.</text>
</comment>
<keyword evidence="5" id="KW-0762">Sugar transport</keyword>
<name>I7LBF6_9LACO</name>
<dbReference type="GO" id="GO:0022877">
    <property type="term" value="F:protein-N(PI)-phosphohistidine-fructose phosphotransferase system transporter activity"/>
    <property type="evidence" value="ECO:0007669"/>
    <property type="project" value="InterPro"/>
</dbReference>
<keyword evidence="4" id="KW-0597">Phosphoprotein</keyword>
<accession>I7LBF6</accession>
<evidence type="ECO:0000256" key="9">
    <source>
        <dbReference type="ARBA" id="ARBA00022989"/>
    </source>
</evidence>
<organism evidence="14 15">
    <name type="scientific">Lactobacillus pasteurii DSM 23907 = CRBIP 24.76</name>
    <dbReference type="NCBI Taxonomy" id="1423790"/>
    <lineage>
        <taxon>Bacteria</taxon>
        <taxon>Bacillati</taxon>
        <taxon>Bacillota</taxon>
        <taxon>Bacilli</taxon>
        <taxon>Lactobacillales</taxon>
        <taxon>Lactobacillaceae</taxon>
        <taxon>Lactobacillus</taxon>
    </lineage>
</organism>
<feature type="transmembrane region" description="Helical" evidence="11">
    <location>
        <begin position="198"/>
        <end position="216"/>
    </location>
</feature>
<dbReference type="InterPro" id="IPR013014">
    <property type="entry name" value="PTS_EIIC_2"/>
</dbReference>
<dbReference type="Gene3D" id="3.40.50.2300">
    <property type="match status" value="1"/>
</dbReference>
<dbReference type="InterPro" id="IPR013011">
    <property type="entry name" value="PTS_EIIB_2"/>
</dbReference>
<keyword evidence="7" id="KW-0598">Phosphotransferase system</keyword>
<keyword evidence="15" id="KW-1185">Reference proteome</keyword>
<feature type="domain" description="PTS EIIB type-2" evidence="12">
    <location>
        <begin position="25"/>
        <end position="120"/>
    </location>
</feature>